<dbReference type="Pfam" id="PF12802">
    <property type="entry name" value="MarR_2"/>
    <property type="match status" value="1"/>
</dbReference>
<dbReference type="PANTHER" id="PTHR33164">
    <property type="entry name" value="TRANSCRIPTIONAL REGULATOR, MARR FAMILY"/>
    <property type="match status" value="1"/>
</dbReference>
<evidence type="ECO:0000259" key="2">
    <source>
        <dbReference type="PROSITE" id="PS50995"/>
    </source>
</evidence>
<keyword evidence="4" id="KW-1185">Reference proteome</keyword>
<dbReference type="RefSeq" id="WP_170168377.1">
    <property type="nucleotide sequence ID" value="NZ_QPJK01000013.1"/>
</dbReference>
<reference evidence="3 4" key="1">
    <citation type="submission" date="2018-07" db="EMBL/GenBank/DDBJ databases">
        <title>Genomic Encyclopedia of Type Strains, Phase IV (KMG-IV): sequencing the most valuable type-strain genomes for metagenomic binning, comparative biology and taxonomic classification.</title>
        <authorList>
            <person name="Goeker M."/>
        </authorList>
    </citation>
    <scope>NUCLEOTIDE SEQUENCE [LARGE SCALE GENOMIC DNA]</scope>
    <source>
        <strain evidence="3 4">DSM 21634</strain>
    </source>
</reference>
<protein>
    <submittedName>
        <fullName evidence="3">DNA-binding MarR family transcriptional regulator</fullName>
    </submittedName>
</protein>
<accession>A0A368XDC4</accession>
<evidence type="ECO:0000313" key="3">
    <source>
        <dbReference type="EMBL" id="RCW65236.1"/>
    </source>
</evidence>
<dbReference type="EMBL" id="QPJK01000013">
    <property type="protein sequence ID" value="RCW65236.1"/>
    <property type="molecule type" value="Genomic_DNA"/>
</dbReference>
<dbReference type="Proteomes" id="UP000252884">
    <property type="component" value="Unassembled WGS sequence"/>
</dbReference>
<dbReference type="GO" id="GO:0006950">
    <property type="term" value="P:response to stress"/>
    <property type="evidence" value="ECO:0007669"/>
    <property type="project" value="TreeGrafter"/>
</dbReference>
<dbReference type="GO" id="GO:0003700">
    <property type="term" value="F:DNA-binding transcription factor activity"/>
    <property type="evidence" value="ECO:0007669"/>
    <property type="project" value="InterPro"/>
</dbReference>
<organism evidence="3 4">
    <name type="scientific">Pseudorhodoferax soli</name>
    <dbReference type="NCBI Taxonomy" id="545864"/>
    <lineage>
        <taxon>Bacteria</taxon>
        <taxon>Pseudomonadati</taxon>
        <taxon>Pseudomonadota</taxon>
        <taxon>Betaproteobacteria</taxon>
        <taxon>Burkholderiales</taxon>
        <taxon>Comamonadaceae</taxon>
    </lineage>
</organism>
<sequence length="192" mass="21401">MHAENRDLRAGRPRAGQRGTHIDLERYVPAYLTWTANKLSRGASGFYLRHFGVGIEVWRCLVLLAVDGACSAHQVSRVIGMDKASVSRCFKSMQQGGLIRIALDQNDGRARIAVLTEKGRSLHDAIRGVALERERALLKVLTDEEAKSLLSLLQRVHENLPHVEEATERFLSAREPKSRPGRGGTERGRRDG</sequence>
<evidence type="ECO:0000313" key="4">
    <source>
        <dbReference type="Proteomes" id="UP000252884"/>
    </source>
</evidence>
<dbReference type="GO" id="GO:0003677">
    <property type="term" value="F:DNA binding"/>
    <property type="evidence" value="ECO:0007669"/>
    <property type="project" value="UniProtKB-KW"/>
</dbReference>
<evidence type="ECO:0000256" key="1">
    <source>
        <dbReference type="SAM" id="MobiDB-lite"/>
    </source>
</evidence>
<dbReference type="AlphaFoldDB" id="A0A368XDC4"/>
<dbReference type="InterPro" id="IPR036388">
    <property type="entry name" value="WH-like_DNA-bd_sf"/>
</dbReference>
<dbReference type="PROSITE" id="PS50995">
    <property type="entry name" value="HTH_MARR_2"/>
    <property type="match status" value="1"/>
</dbReference>
<feature type="region of interest" description="Disordered" evidence="1">
    <location>
        <begin position="167"/>
        <end position="192"/>
    </location>
</feature>
<dbReference type="PRINTS" id="PR00598">
    <property type="entry name" value="HTHMARR"/>
</dbReference>
<dbReference type="SUPFAM" id="SSF46785">
    <property type="entry name" value="Winged helix' DNA-binding domain"/>
    <property type="match status" value="1"/>
</dbReference>
<feature type="domain" description="HTH marR-type" evidence="2">
    <location>
        <begin position="1"/>
        <end position="158"/>
    </location>
</feature>
<keyword evidence="3" id="KW-0238">DNA-binding</keyword>
<dbReference type="SMART" id="SM00347">
    <property type="entry name" value="HTH_MARR"/>
    <property type="match status" value="1"/>
</dbReference>
<gene>
    <name evidence="3" type="ORF">DES41_113160</name>
</gene>
<dbReference type="Gene3D" id="1.10.10.10">
    <property type="entry name" value="Winged helix-like DNA-binding domain superfamily/Winged helix DNA-binding domain"/>
    <property type="match status" value="1"/>
</dbReference>
<dbReference type="InterPro" id="IPR036390">
    <property type="entry name" value="WH_DNA-bd_sf"/>
</dbReference>
<comment type="caution">
    <text evidence="3">The sequence shown here is derived from an EMBL/GenBank/DDBJ whole genome shotgun (WGS) entry which is preliminary data.</text>
</comment>
<proteinExistence type="predicted"/>
<dbReference type="PANTHER" id="PTHR33164:SF43">
    <property type="entry name" value="HTH-TYPE TRANSCRIPTIONAL REPRESSOR YETL"/>
    <property type="match status" value="1"/>
</dbReference>
<name>A0A368XDC4_9BURK</name>
<dbReference type="InterPro" id="IPR000835">
    <property type="entry name" value="HTH_MarR-typ"/>
</dbReference>
<dbReference type="InterPro" id="IPR039422">
    <property type="entry name" value="MarR/SlyA-like"/>
</dbReference>